<feature type="chain" id="PRO_5034534391" evidence="2">
    <location>
        <begin position="19"/>
        <end position="541"/>
    </location>
</feature>
<feature type="region of interest" description="Disordered" evidence="1">
    <location>
        <begin position="244"/>
        <end position="277"/>
    </location>
</feature>
<feature type="region of interest" description="Disordered" evidence="1">
    <location>
        <begin position="467"/>
        <end position="500"/>
    </location>
</feature>
<dbReference type="OrthoDB" id="5985073at2759"/>
<sequence>MFFSTLFLTLSLSLGTRADGFVVWSDDEAKKFGGSNPACVKALSARIECPIDLTWLWNNSWRGPTLGRELDSNGKMTEGICRKGCAEQLQDWYGAVDKHCKWSFRQRGDMLQGQKLFCDRDPKTGKYCHKIIDEIYEDDYFSKDRDMKNKYEFPRKYLCVPCYARRVYMMDLNRYNPSNNYWKNQRQRIKAECPESILEQISVTATVTAPAYTEDASTSTTEESTSTWTDPWTKVSTRTTVLATATPELSPESPEKATQEFGQESKQESTTSSESNAAEKLGQGQLNGYCLCLSANAFTPYDENPKYGAACSKAISSDIDCDRHILRFQERWWQGSLDDDELTESLCSDTCSKSIEGWFAAFEKDCKKDDFGNGIGNMYRGWKQICDKDEKTGKYCNEIIDAFPELNDDEKMAVKDLCHPCYAKRIFMLPLTDYNLGYKYYEGQRKRIQKECPKSLLAEIPELAGAEEAPKAEEPASVATKSLTKTEGGEETTVAPVTTGSLTAAASSEASTSSENAAERLGRGQLCGYWYWSLFSLVMYL</sequence>
<protein>
    <submittedName>
        <fullName evidence="3">Uncharacterized protein</fullName>
    </submittedName>
</protein>
<comment type="caution">
    <text evidence="3">The sequence shown here is derived from an EMBL/GenBank/DDBJ whole genome shotgun (WGS) entry which is preliminary data.</text>
</comment>
<evidence type="ECO:0000313" key="4">
    <source>
        <dbReference type="Proteomes" id="UP000605986"/>
    </source>
</evidence>
<dbReference type="AlphaFoldDB" id="A0A8H4JS97"/>
<dbReference type="EMBL" id="JAADJG010000761">
    <property type="protein sequence ID" value="KAF4437390.1"/>
    <property type="molecule type" value="Genomic_DNA"/>
</dbReference>
<name>A0A8H4JS97_9HYPO</name>
<evidence type="ECO:0000256" key="1">
    <source>
        <dbReference type="SAM" id="MobiDB-lite"/>
    </source>
</evidence>
<feature type="signal peptide" evidence="2">
    <location>
        <begin position="1"/>
        <end position="18"/>
    </location>
</feature>
<keyword evidence="4" id="KW-1185">Reference proteome</keyword>
<evidence type="ECO:0000256" key="2">
    <source>
        <dbReference type="SAM" id="SignalP"/>
    </source>
</evidence>
<gene>
    <name evidence="3" type="ORF">F53441_13067</name>
</gene>
<keyword evidence="2" id="KW-0732">Signal</keyword>
<accession>A0A8H4JS97</accession>
<evidence type="ECO:0000313" key="3">
    <source>
        <dbReference type="EMBL" id="KAF4437390.1"/>
    </source>
</evidence>
<proteinExistence type="predicted"/>
<feature type="compositionally biased region" description="Basic and acidic residues" evidence="1">
    <location>
        <begin position="253"/>
        <end position="267"/>
    </location>
</feature>
<reference evidence="3" key="1">
    <citation type="submission" date="2020-01" db="EMBL/GenBank/DDBJ databases">
        <title>Identification and distribution of gene clusters putatively required for synthesis of sphingolipid metabolism inhibitors in phylogenetically diverse species of the filamentous fungus Fusarium.</title>
        <authorList>
            <person name="Kim H.-S."/>
            <person name="Busman M."/>
            <person name="Brown D.W."/>
            <person name="Divon H."/>
            <person name="Uhlig S."/>
            <person name="Proctor R.H."/>
        </authorList>
    </citation>
    <scope>NUCLEOTIDE SEQUENCE</scope>
    <source>
        <strain evidence="3">NRRL 53441</strain>
    </source>
</reference>
<organism evidence="3 4">
    <name type="scientific">Fusarium austroafricanum</name>
    <dbReference type="NCBI Taxonomy" id="2364996"/>
    <lineage>
        <taxon>Eukaryota</taxon>
        <taxon>Fungi</taxon>
        <taxon>Dikarya</taxon>
        <taxon>Ascomycota</taxon>
        <taxon>Pezizomycotina</taxon>
        <taxon>Sordariomycetes</taxon>
        <taxon>Hypocreomycetidae</taxon>
        <taxon>Hypocreales</taxon>
        <taxon>Nectriaceae</taxon>
        <taxon>Fusarium</taxon>
        <taxon>Fusarium concolor species complex</taxon>
    </lineage>
</organism>
<dbReference type="Proteomes" id="UP000605986">
    <property type="component" value="Unassembled WGS sequence"/>
</dbReference>